<comment type="caution">
    <text evidence="10">The sequence shown here is derived from an EMBL/GenBank/DDBJ whole genome shotgun (WGS) entry which is preliminary data.</text>
</comment>
<proteinExistence type="predicted"/>
<organism evidence="10 11">
    <name type="scientific">Corallococcus exercitus</name>
    <dbReference type="NCBI Taxonomy" id="2316736"/>
    <lineage>
        <taxon>Bacteria</taxon>
        <taxon>Pseudomonadati</taxon>
        <taxon>Myxococcota</taxon>
        <taxon>Myxococcia</taxon>
        <taxon>Myxococcales</taxon>
        <taxon>Cystobacterineae</taxon>
        <taxon>Myxococcaceae</taxon>
        <taxon>Corallococcus</taxon>
    </lineage>
</organism>
<keyword evidence="7" id="KW-0456">Lyase</keyword>
<gene>
    <name evidence="10" type="ORF">HMI49_22620</name>
</gene>
<sequence>MDDTGYHYFIDAKLRSSDLLFNRVALQQLFAKALRSFSVIGFLDHKFGEGGGVTGIFLLAESHCSYHTYPESRYIAIDVFTCGREPSEVILELLEQLDCEHHVARYQGRGSSVIAAAAPPATEAVLLEG</sequence>
<evidence type="ECO:0000256" key="7">
    <source>
        <dbReference type="ARBA" id="ARBA00023239"/>
    </source>
</evidence>
<reference evidence="10 11" key="1">
    <citation type="submission" date="2020-05" db="EMBL/GenBank/DDBJ databases">
        <authorList>
            <person name="Whitworth D."/>
        </authorList>
    </citation>
    <scope>NUCLEOTIDE SEQUENCE [LARGE SCALE GENOMIC DNA]</scope>
    <source>
        <strain evidence="10 11">AB043B</strain>
    </source>
</reference>
<dbReference type="OrthoDB" id="9793120at2"/>
<dbReference type="Pfam" id="PF02675">
    <property type="entry name" value="AdoMet_dc"/>
    <property type="match status" value="1"/>
</dbReference>
<dbReference type="Proteomes" id="UP000563426">
    <property type="component" value="Unassembled WGS sequence"/>
</dbReference>
<dbReference type="PANTHER" id="PTHR33866:SF2">
    <property type="entry name" value="S-ADENOSYLMETHIONINE DECARBOXYLASE PROENZYME"/>
    <property type="match status" value="1"/>
</dbReference>
<dbReference type="AlphaFoldDB" id="A0A3A8IIA8"/>
<keyword evidence="8" id="KW-0704">Schiff base</keyword>
<evidence type="ECO:0000256" key="5">
    <source>
        <dbReference type="ARBA" id="ARBA00023115"/>
    </source>
</evidence>
<evidence type="ECO:0000256" key="1">
    <source>
        <dbReference type="ARBA" id="ARBA00001928"/>
    </source>
</evidence>
<keyword evidence="9" id="KW-0670">Pyruvate</keyword>
<accession>A0A3A8IIA8</accession>
<dbReference type="SUPFAM" id="SSF56276">
    <property type="entry name" value="S-adenosylmethionine decarboxylase"/>
    <property type="match status" value="1"/>
</dbReference>
<keyword evidence="4" id="KW-0745">Spermidine biosynthesis</keyword>
<evidence type="ECO:0000313" key="10">
    <source>
        <dbReference type="EMBL" id="NOK36000.1"/>
    </source>
</evidence>
<keyword evidence="6" id="KW-0865">Zymogen</keyword>
<evidence type="ECO:0000256" key="4">
    <source>
        <dbReference type="ARBA" id="ARBA00023066"/>
    </source>
</evidence>
<keyword evidence="3" id="KW-0068">Autocatalytic cleavage</keyword>
<evidence type="ECO:0000256" key="3">
    <source>
        <dbReference type="ARBA" id="ARBA00022813"/>
    </source>
</evidence>
<evidence type="ECO:0000256" key="2">
    <source>
        <dbReference type="ARBA" id="ARBA00022793"/>
    </source>
</evidence>
<dbReference type="GO" id="GO:0005829">
    <property type="term" value="C:cytosol"/>
    <property type="evidence" value="ECO:0007669"/>
    <property type="project" value="TreeGrafter"/>
</dbReference>
<dbReference type="RefSeq" id="WP_120525153.1">
    <property type="nucleotide sequence ID" value="NZ_JABFJV010000139.1"/>
</dbReference>
<comment type="cofactor">
    <cofactor evidence="1">
        <name>pyruvate</name>
        <dbReference type="ChEBI" id="CHEBI:15361"/>
    </cofactor>
</comment>
<keyword evidence="5" id="KW-0620">Polyamine biosynthesis</keyword>
<dbReference type="InterPro" id="IPR003826">
    <property type="entry name" value="AdoMetDC_fam_prok"/>
</dbReference>
<keyword evidence="11" id="KW-1185">Reference proteome</keyword>
<evidence type="ECO:0000256" key="6">
    <source>
        <dbReference type="ARBA" id="ARBA00023145"/>
    </source>
</evidence>
<dbReference type="InterPro" id="IPR016067">
    <property type="entry name" value="S-AdoMet_deCO2ase_core"/>
</dbReference>
<dbReference type="EMBL" id="JABFJV010000139">
    <property type="protein sequence ID" value="NOK36000.1"/>
    <property type="molecule type" value="Genomic_DNA"/>
</dbReference>
<protein>
    <submittedName>
        <fullName evidence="10">Adenosylmethionine decarboxylase</fullName>
    </submittedName>
</protein>
<dbReference type="GO" id="GO:0004014">
    <property type="term" value="F:adenosylmethionine decarboxylase activity"/>
    <property type="evidence" value="ECO:0007669"/>
    <property type="project" value="InterPro"/>
</dbReference>
<dbReference type="GO" id="GO:0008295">
    <property type="term" value="P:spermidine biosynthetic process"/>
    <property type="evidence" value="ECO:0007669"/>
    <property type="project" value="UniProtKB-KW"/>
</dbReference>
<dbReference type="Gene3D" id="3.60.90.10">
    <property type="entry name" value="S-adenosylmethionine decarboxylase"/>
    <property type="match status" value="1"/>
</dbReference>
<keyword evidence="2" id="KW-0210">Decarboxylase</keyword>
<evidence type="ECO:0000313" key="11">
    <source>
        <dbReference type="Proteomes" id="UP000563426"/>
    </source>
</evidence>
<evidence type="ECO:0000256" key="9">
    <source>
        <dbReference type="ARBA" id="ARBA00023317"/>
    </source>
</evidence>
<name>A0A3A8IIA8_9BACT</name>
<dbReference type="PANTHER" id="PTHR33866">
    <property type="entry name" value="S-ADENOSYLMETHIONINE DECARBOXYLASE PROENZYME"/>
    <property type="match status" value="1"/>
</dbReference>
<evidence type="ECO:0000256" key="8">
    <source>
        <dbReference type="ARBA" id="ARBA00023270"/>
    </source>
</evidence>